<comment type="caution">
    <text evidence="4">The sequence shown here is derived from an EMBL/GenBank/DDBJ whole genome shotgun (WGS) entry which is preliminary data.</text>
</comment>
<dbReference type="PANTHER" id="PTHR10963">
    <property type="entry name" value="GLYCOSYL HYDROLASE-RELATED"/>
    <property type="match status" value="1"/>
</dbReference>
<keyword evidence="5" id="KW-1185">Reference proteome</keyword>
<reference evidence="4" key="1">
    <citation type="submission" date="2022-08" db="EMBL/GenBank/DDBJ databases">
        <authorList>
            <person name="Tistechok S."/>
            <person name="Samborskyy M."/>
            <person name="Roman I."/>
        </authorList>
    </citation>
    <scope>NUCLEOTIDE SEQUENCE</scope>
    <source>
        <strain evidence="4">DSM 103496</strain>
    </source>
</reference>
<dbReference type="Gene3D" id="2.60.120.200">
    <property type="match status" value="1"/>
</dbReference>
<feature type="signal peptide" evidence="2">
    <location>
        <begin position="1"/>
        <end position="24"/>
    </location>
</feature>
<evidence type="ECO:0000256" key="2">
    <source>
        <dbReference type="SAM" id="SignalP"/>
    </source>
</evidence>
<dbReference type="InterPro" id="IPR000757">
    <property type="entry name" value="Beta-glucanase-like"/>
</dbReference>
<dbReference type="AlphaFoldDB" id="A0A9X2VUZ9"/>
<name>A0A9X2VUZ9_9PSEU</name>
<gene>
    <name evidence="4" type="ORF">NZH93_41700</name>
</gene>
<feature type="domain" description="GH16" evidence="3">
    <location>
        <begin position="25"/>
        <end position="299"/>
    </location>
</feature>
<dbReference type="PANTHER" id="PTHR10963:SF55">
    <property type="entry name" value="GLYCOSIDE HYDROLASE FAMILY 16 PROTEIN"/>
    <property type="match status" value="1"/>
</dbReference>
<dbReference type="GO" id="GO:0004553">
    <property type="term" value="F:hydrolase activity, hydrolyzing O-glycosyl compounds"/>
    <property type="evidence" value="ECO:0007669"/>
    <property type="project" value="InterPro"/>
</dbReference>
<comment type="similarity">
    <text evidence="1">Belongs to the glycosyl hydrolase 16 family.</text>
</comment>
<evidence type="ECO:0000256" key="1">
    <source>
        <dbReference type="ARBA" id="ARBA00006865"/>
    </source>
</evidence>
<dbReference type="EMBL" id="JANYMP010000032">
    <property type="protein sequence ID" value="MCS7483400.1"/>
    <property type="molecule type" value="Genomic_DNA"/>
</dbReference>
<keyword evidence="2" id="KW-0732">Signal</keyword>
<dbReference type="CDD" id="cd02182">
    <property type="entry name" value="GH16_Strep_laminarinase_like"/>
    <property type="match status" value="1"/>
</dbReference>
<dbReference type="RefSeq" id="WP_259628860.1">
    <property type="nucleotide sequence ID" value="NZ_JANYMP010000032.1"/>
</dbReference>
<proteinExistence type="inferred from homology"/>
<evidence type="ECO:0000313" key="5">
    <source>
        <dbReference type="Proteomes" id="UP001141259"/>
    </source>
</evidence>
<evidence type="ECO:0000259" key="3">
    <source>
        <dbReference type="PROSITE" id="PS51762"/>
    </source>
</evidence>
<accession>A0A9X2VUZ9</accession>
<sequence>MTRTAAALVAVLVATTACSGPAPADDWQVVWREDFTGAEGSPPSGDWIVDTGTAYPGGAPHWGTGEIQTHTADPSNVALDGRGNLVITPRRDAAGAWTSGRVETKRSDFKAPEGGALRIEGRVRMPEGTGDAALGYWSAFWALGAPHRGDYWNWPEVGEVDVMENVNGVDQVWGALHCGVEVGGPCDEPDGLGGSAPCPGSPCLGEFHTYAFEWDRGTTPNELRWYVDGQRYHSVDEARVGAGPWAAMTSHAGYFVLLNVSIGGGFPNGVARRDTPTAATTPDRPMVVDHVSVSTRARR</sequence>
<dbReference type="InterPro" id="IPR013320">
    <property type="entry name" value="ConA-like_dom_sf"/>
</dbReference>
<evidence type="ECO:0000313" key="4">
    <source>
        <dbReference type="EMBL" id="MCS7483400.1"/>
    </source>
</evidence>
<dbReference type="InterPro" id="IPR050546">
    <property type="entry name" value="Glycosyl_Hydrlase_16"/>
</dbReference>
<dbReference type="PROSITE" id="PS51762">
    <property type="entry name" value="GH16_2"/>
    <property type="match status" value="1"/>
</dbReference>
<dbReference type="PROSITE" id="PS51257">
    <property type="entry name" value="PROKAR_LIPOPROTEIN"/>
    <property type="match status" value="1"/>
</dbReference>
<dbReference type="SUPFAM" id="SSF49899">
    <property type="entry name" value="Concanavalin A-like lectins/glucanases"/>
    <property type="match status" value="1"/>
</dbReference>
<dbReference type="GO" id="GO:0005975">
    <property type="term" value="P:carbohydrate metabolic process"/>
    <property type="evidence" value="ECO:0007669"/>
    <property type="project" value="InterPro"/>
</dbReference>
<feature type="chain" id="PRO_5040848817" evidence="2">
    <location>
        <begin position="25"/>
        <end position="299"/>
    </location>
</feature>
<organism evidence="4 5">
    <name type="scientific">Umezawaea endophytica</name>
    <dbReference type="NCBI Taxonomy" id="1654476"/>
    <lineage>
        <taxon>Bacteria</taxon>
        <taxon>Bacillati</taxon>
        <taxon>Actinomycetota</taxon>
        <taxon>Actinomycetes</taxon>
        <taxon>Pseudonocardiales</taxon>
        <taxon>Pseudonocardiaceae</taxon>
        <taxon>Umezawaea</taxon>
    </lineage>
</organism>
<protein>
    <submittedName>
        <fullName evidence="4">Glycoside hydrolase family 16 protein</fullName>
    </submittedName>
</protein>
<dbReference type="Pfam" id="PF26113">
    <property type="entry name" value="GH16_XgeA"/>
    <property type="match status" value="1"/>
</dbReference>
<keyword evidence="4" id="KW-0378">Hydrolase</keyword>
<dbReference type="Proteomes" id="UP001141259">
    <property type="component" value="Unassembled WGS sequence"/>
</dbReference>